<reference evidence="2" key="1">
    <citation type="journal article" date="2015" name="Proc. Natl. Acad. Sci. U.S.A.">
        <title>Genome sequence of the Asian Tiger mosquito, Aedes albopictus, reveals insights into its biology, genetics, and evolution.</title>
        <authorList>
            <person name="Chen X.G."/>
            <person name="Jiang X."/>
            <person name="Gu J."/>
            <person name="Xu M."/>
            <person name="Wu Y."/>
            <person name="Deng Y."/>
            <person name="Zhang C."/>
            <person name="Bonizzoni M."/>
            <person name="Dermauw W."/>
            <person name="Vontas J."/>
            <person name="Armbruster P."/>
            <person name="Huang X."/>
            <person name="Yang Y."/>
            <person name="Zhang H."/>
            <person name="He W."/>
            <person name="Peng H."/>
            <person name="Liu Y."/>
            <person name="Wu K."/>
            <person name="Chen J."/>
            <person name="Lirakis M."/>
            <person name="Topalis P."/>
            <person name="Van Leeuwen T."/>
            <person name="Hall A.B."/>
            <person name="Jiang X."/>
            <person name="Thorpe C."/>
            <person name="Mueller R.L."/>
            <person name="Sun C."/>
            <person name="Waterhouse R.M."/>
            <person name="Yan G."/>
            <person name="Tu Z.J."/>
            <person name="Fang X."/>
            <person name="James A.A."/>
        </authorList>
    </citation>
    <scope>NUCLEOTIDE SEQUENCE [LARGE SCALE GENOMIC DNA]</scope>
    <source>
        <strain evidence="2">Foshan</strain>
    </source>
</reference>
<sequence>MVSNKLLSVVHCVHKVTKMSLDSSVTESVPAEKLALEKLTTFCQHLANTYRQIRTLTGPERSNVDKTLAKASRYELLRKLNPASSTCYSQQQTEQIQTECLHEINNRLIATGELINETADGFNKLLRSYQDLQYTAQQLDWSKATTSSLITGTDKRKPLEYYLQQGFRIVYQLNKVISQIKLVLGAVDLHRIDSIQKLRECLKISEELDLYLREFVTFTAFIVK</sequence>
<keyword evidence="2" id="KW-1185">Reference proteome</keyword>
<dbReference type="Proteomes" id="UP000069940">
    <property type="component" value="Unassembled WGS sequence"/>
</dbReference>
<name>A0ABM1Y8R1_AEDAL</name>
<dbReference type="RefSeq" id="XP_029711201.1">
    <property type="nucleotide sequence ID" value="XM_029855341.2"/>
</dbReference>
<protein>
    <submittedName>
        <fullName evidence="1">Uncharacterized protein</fullName>
    </submittedName>
</protein>
<reference evidence="1" key="2">
    <citation type="submission" date="2025-05" db="UniProtKB">
        <authorList>
            <consortium name="EnsemblMetazoa"/>
        </authorList>
    </citation>
    <scope>IDENTIFICATION</scope>
    <source>
        <strain evidence="1">Foshan</strain>
    </source>
</reference>
<dbReference type="EnsemblMetazoa" id="AALFPA23_006829.R8980">
    <property type="protein sequence ID" value="AALFPA23_006829.P8980"/>
    <property type="gene ID" value="AALFPA23_006829"/>
</dbReference>
<evidence type="ECO:0000313" key="1">
    <source>
        <dbReference type="EnsemblMetazoa" id="AALFPA23_006829.P8980"/>
    </source>
</evidence>
<evidence type="ECO:0000313" key="2">
    <source>
        <dbReference type="Proteomes" id="UP000069940"/>
    </source>
</evidence>
<organism evidence="1 2">
    <name type="scientific">Aedes albopictus</name>
    <name type="common">Asian tiger mosquito</name>
    <name type="synonym">Stegomyia albopicta</name>
    <dbReference type="NCBI Taxonomy" id="7160"/>
    <lineage>
        <taxon>Eukaryota</taxon>
        <taxon>Metazoa</taxon>
        <taxon>Ecdysozoa</taxon>
        <taxon>Arthropoda</taxon>
        <taxon>Hexapoda</taxon>
        <taxon>Insecta</taxon>
        <taxon>Pterygota</taxon>
        <taxon>Neoptera</taxon>
        <taxon>Endopterygota</taxon>
        <taxon>Diptera</taxon>
        <taxon>Nematocera</taxon>
        <taxon>Culicoidea</taxon>
        <taxon>Culicidae</taxon>
        <taxon>Culicinae</taxon>
        <taxon>Aedini</taxon>
        <taxon>Aedes</taxon>
        <taxon>Stegomyia</taxon>
    </lineage>
</organism>
<proteinExistence type="predicted"/>
<accession>A0ABM1Y8R1</accession>
<dbReference type="GeneID" id="109417243"/>